<reference evidence="1 2" key="1">
    <citation type="submission" date="2016-05" db="EMBL/GenBank/DDBJ databases">
        <title>Genome Sequence of Pseudomonas citronellolis Strain SJTE-3, an Estrogens and Persistent Organic Pollutants degradation strain.</title>
        <authorList>
            <person name="Liang R."/>
        </authorList>
    </citation>
    <scope>NUCLEOTIDE SEQUENCE [LARGE SCALE GENOMIC DNA]</scope>
    <source>
        <strain evidence="1 2">SJTE-3</strain>
    </source>
</reference>
<protein>
    <recommendedName>
        <fullName evidence="3">RNA polymerase sigma-70 region 2 domain-containing protein</fullName>
    </recommendedName>
</protein>
<gene>
    <name evidence="1" type="ORF">A9C11_15635</name>
</gene>
<dbReference type="Proteomes" id="UP000077748">
    <property type="component" value="Chromosome"/>
</dbReference>
<evidence type="ECO:0000313" key="2">
    <source>
        <dbReference type="Proteomes" id="UP000077748"/>
    </source>
</evidence>
<dbReference type="GO" id="GO:0006352">
    <property type="term" value="P:DNA-templated transcription initiation"/>
    <property type="evidence" value="ECO:0007669"/>
    <property type="project" value="InterPro"/>
</dbReference>
<dbReference type="Gene3D" id="1.10.1740.10">
    <property type="match status" value="1"/>
</dbReference>
<dbReference type="EMBL" id="CP015878">
    <property type="protein sequence ID" value="ANI15324.1"/>
    <property type="molecule type" value="Genomic_DNA"/>
</dbReference>
<dbReference type="SUPFAM" id="SSF88946">
    <property type="entry name" value="Sigma2 domain of RNA polymerase sigma factors"/>
    <property type="match status" value="1"/>
</dbReference>
<evidence type="ECO:0000313" key="1">
    <source>
        <dbReference type="EMBL" id="ANI15324.1"/>
    </source>
</evidence>
<dbReference type="GO" id="GO:0003700">
    <property type="term" value="F:DNA-binding transcription factor activity"/>
    <property type="evidence" value="ECO:0007669"/>
    <property type="project" value="InterPro"/>
</dbReference>
<organism evidence="1 2">
    <name type="scientific">Pseudomonas citronellolis</name>
    <dbReference type="NCBI Taxonomy" id="53408"/>
    <lineage>
        <taxon>Bacteria</taxon>
        <taxon>Pseudomonadati</taxon>
        <taxon>Pseudomonadota</taxon>
        <taxon>Gammaproteobacteria</taxon>
        <taxon>Pseudomonadales</taxon>
        <taxon>Pseudomonadaceae</taxon>
        <taxon>Pseudomonas</taxon>
    </lineage>
</organism>
<name>A0A1A9KCV7_9PSED</name>
<accession>A0A1A9KCV7</accession>
<dbReference type="InterPro" id="IPR013325">
    <property type="entry name" value="RNA_pol_sigma_r2"/>
</dbReference>
<sequence length="132" mass="14334">MTEGIGCMSLAGRCSNAEFGALLVQAQQGGGEASPRLLKALVPLLVAFFEGQVQAGRMRGEDLGEVLRATLKAVDSQRASYDPAGPFRAWLLDIARQELGEYQRRSAAQVVLPQADARQRLSRTSRKCARML</sequence>
<evidence type="ECO:0008006" key="3">
    <source>
        <dbReference type="Google" id="ProtNLM"/>
    </source>
</evidence>
<dbReference type="AlphaFoldDB" id="A0A1A9KCV7"/>
<proteinExistence type="predicted"/>
<dbReference type="RefSeq" id="WP_064583171.1">
    <property type="nucleotide sequence ID" value="NZ_CP015878.1"/>
</dbReference>